<dbReference type="InterPro" id="IPR024684">
    <property type="entry name" value="Tscrpt_act_PerC/SfV_Orf40"/>
</dbReference>
<dbReference type="NCBIfam" id="NF033650">
    <property type="entry name" value="ANR_neg_reg"/>
    <property type="match status" value="1"/>
</dbReference>
<organism evidence="1 2">
    <name type="scientific">Serratia marcescens</name>
    <dbReference type="NCBI Taxonomy" id="615"/>
    <lineage>
        <taxon>Bacteria</taxon>
        <taxon>Pseudomonadati</taxon>
        <taxon>Pseudomonadota</taxon>
        <taxon>Gammaproteobacteria</taxon>
        <taxon>Enterobacterales</taxon>
        <taxon>Yersiniaceae</taxon>
        <taxon>Serratia</taxon>
    </lineage>
</organism>
<evidence type="ECO:0000313" key="2">
    <source>
        <dbReference type="Proteomes" id="UP000254765"/>
    </source>
</evidence>
<dbReference type="EMBL" id="UGYK01000002">
    <property type="protein sequence ID" value="SUI39450.1"/>
    <property type="molecule type" value="Genomic_DNA"/>
</dbReference>
<dbReference type="AlphaFoldDB" id="A0A379Y1D4"/>
<dbReference type="Pfam" id="PF06069">
    <property type="entry name" value="PerC"/>
    <property type="match status" value="1"/>
</dbReference>
<accession>A0A379Y1D4</accession>
<sequence>MLERKGCFNEAVSYWQEALTLAVSERERHWCESRAHLCQKRSMQGE</sequence>
<gene>
    <name evidence="1" type="ORF">NCTC10211_00376</name>
</gene>
<evidence type="ECO:0000313" key="1">
    <source>
        <dbReference type="EMBL" id="SUI39450.1"/>
    </source>
</evidence>
<evidence type="ECO:0008006" key="3">
    <source>
        <dbReference type="Google" id="ProtNLM"/>
    </source>
</evidence>
<protein>
    <recommendedName>
        <fullName evidence="3">ANR family transcriptional regulator</fullName>
    </recommendedName>
</protein>
<proteinExistence type="predicted"/>
<name>A0A379Y1D4_SERMA</name>
<dbReference type="InterPro" id="IPR047666">
    <property type="entry name" value="ANR_neg_reg"/>
</dbReference>
<reference evidence="1 2" key="1">
    <citation type="submission" date="2018-06" db="EMBL/GenBank/DDBJ databases">
        <authorList>
            <consortium name="Pathogen Informatics"/>
            <person name="Doyle S."/>
        </authorList>
    </citation>
    <scope>NUCLEOTIDE SEQUENCE [LARGE SCALE GENOMIC DNA]</scope>
    <source>
        <strain evidence="1 2">NCTC10211</strain>
    </source>
</reference>
<dbReference type="Proteomes" id="UP000254765">
    <property type="component" value="Unassembled WGS sequence"/>
</dbReference>